<dbReference type="Proteomes" id="UP000442533">
    <property type="component" value="Unassembled WGS sequence"/>
</dbReference>
<feature type="region of interest" description="Disordered" evidence="1">
    <location>
        <begin position="121"/>
        <end position="142"/>
    </location>
</feature>
<dbReference type="EMBL" id="WMIF01000001">
    <property type="protein sequence ID" value="MTH33055.1"/>
    <property type="molecule type" value="Genomic_DNA"/>
</dbReference>
<feature type="compositionally biased region" description="Acidic residues" evidence="1">
    <location>
        <begin position="31"/>
        <end position="45"/>
    </location>
</feature>
<name>A0A844GZ35_9RHOB</name>
<evidence type="ECO:0000313" key="2">
    <source>
        <dbReference type="EMBL" id="MTH33055.1"/>
    </source>
</evidence>
<proteinExistence type="predicted"/>
<evidence type="ECO:0000256" key="1">
    <source>
        <dbReference type="SAM" id="MobiDB-lite"/>
    </source>
</evidence>
<reference evidence="2 3" key="1">
    <citation type="submission" date="2019-11" db="EMBL/GenBank/DDBJ databases">
        <authorList>
            <person name="Dong K."/>
        </authorList>
    </citation>
    <scope>NUCLEOTIDE SEQUENCE [LARGE SCALE GENOMIC DNA]</scope>
    <source>
        <strain evidence="2 3">JCM 17370</strain>
    </source>
</reference>
<evidence type="ECO:0000313" key="3">
    <source>
        <dbReference type="Proteomes" id="UP000442533"/>
    </source>
</evidence>
<protein>
    <recommendedName>
        <fullName evidence="4">Scaffolding protein</fullName>
    </recommendedName>
</protein>
<sequence>MSDEQELAPEAGQEVVADAQAAEGQVKDQTAEDQTDGEQPDEESEDEKRRKESAKERRDRDKAYKQRLRDEADSARKRADEAESRRESIIRAGQQGEAPRREQFSDPAEYVAAQAIWKWQQSAAQHAAGEANSAAERERQQAEQFELAERQIAQQQWTEQLVEARMKYADFDAVALAPDVPITEGIADIIRSSDAAADLAYYLGQNRAEAMRIAQMPPMSAARELGRIEASLTAPKPRTASTAPPPITPGKASGSGAKSPDKMSAEEYRAWRESGGKF</sequence>
<organism evidence="2 3">
    <name type="scientific">Paracoccus limosus</name>
    <dbReference type="NCBI Taxonomy" id="913252"/>
    <lineage>
        <taxon>Bacteria</taxon>
        <taxon>Pseudomonadati</taxon>
        <taxon>Pseudomonadota</taxon>
        <taxon>Alphaproteobacteria</taxon>
        <taxon>Rhodobacterales</taxon>
        <taxon>Paracoccaceae</taxon>
        <taxon>Paracoccus</taxon>
    </lineage>
</organism>
<feature type="compositionally biased region" description="Basic and acidic residues" evidence="1">
    <location>
        <begin position="259"/>
        <end position="278"/>
    </location>
</feature>
<keyword evidence="3" id="KW-1185">Reference proteome</keyword>
<dbReference type="OrthoDB" id="7872452at2"/>
<dbReference type="AlphaFoldDB" id="A0A844GZ35"/>
<evidence type="ECO:0008006" key="4">
    <source>
        <dbReference type="Google" id="ProtNLM"/>
    </source>
</evidence>
<comment type="caution">
    <text evidence="2">The sequence shown here is derived from an EMBL/GenBank/DDBJ whole genome shotgun (WGS) entry which is preliminary data.</text>
</comment>
<dbReference type="RefSeq" id="WP_155062623.1">
    <property type="nucleotide sequence ID" value="NZ_WMIF01000001.1"/>
</dbReference>
<accession>A0A844GZ35</accession>
<gene>
    <name evidence="2" type="ORF">GL279_00385</name>
</gene>
<feature type="region of interest" description="Disordered" evidence="1">
    <location>
        <begin position="1"/>
        <end position="107"/>
    </location>
</feature>
<feature type="region of interest" description="Disordered" evidence="1">
    <location>
        <begin position="231"/>
        <end position="278"/>
    </location>
</feature>
<feature type="compositionally biased region" description="Basic and acidic residues" evidence="1">
    <location>
        <begin position="46"/>
        <end position="89"/>
    </location>
</feature>